<comment type="caution">
    <text evidence="12">The sequence shown here is derived from an EMBL/GenBank/DDBJ whole genome shotgun (WGS) entry which is preliminary data.</text>
</comment>
<dbReference type="SUPFAM" id="SSF54675">
    <property type="entry name" value="Nicotinate/Quinolinate PRTase N-terminal domain-like"/>
    <property type="match status" value="1"/>
</dbReference>
<evidence type="ECO:0000313" key="13">
    <source>
        <dbReference type="Proteomes" id="UP001210261"/>
    </source>
</evidence>
<dbReference type="InterPro" id="IPR036068">
    <property type="entry name" value="Nicotinate_pribotase-like_C"/>
</dbReference>
<dbReference type="InterPro" id="IPR002638">
    <property type="entry name" value="Quinolinate_PRibosylTrfase_C"/>
</dbReference>
<dbReference type="EMBL" id="JAQHXR010000002">
    <property type="protein sequence ID" value="MDA3968745.1"/>
    <property type="molecule type" value="Genomic_DNA"/>
</dbReference>
<dbReference type="RefSeq" id="WP_271021043.1">
    <property type="nucleotide sequence ID" value="NZ_JAQHXR010000002.1"/>
</dbReference>
<evidence type="ECO:0000256" key="8">
    <source>
        <dbReference type="ARBA" id="ARBA00033102"/>
    </source>
</evidence>
<evidence type="ECO:0000256" key="9">
    <source>
        <dbReference type="PIRNR" id="PIRNR006250"/>
    </source>
</evidence>
<dbReference type="EC" id="2.4.2.19" evidence="4"/>
<dbReference type="CDD" id="cd01572">
    <property type="entry name" value="QPRTase"/>
    <property type="match status" value="1"/>
</dbReference>
<dbReference type="Pfam" id="PF01729">
    <property type="entry name" value="QRPTase_C"/>
    <property type="match status" value="1"/>
</dbReference>
<dbReference type="InterPro" id="IPR037128">
    <property type="entry name" value="Quinolinate_PRibosylTase_N_sf"/>
</dbReference>
<reference evidence="12 13" key="1">
    <citation type="submission" date="2023-01" db="EMBL/GenBank/DDBJ databases">
        <title>Description of Helicobacter ibis sp. nov. isolated from faecal droppings of black-faced ibis (Theristicus melanopis).</title>
        <authorList>
            <person name="Lopez-Cantillo M."/>
            <person name="Vidal-Veuthey B."/>
            <person name="Mella A."/>
            <person name="De La Haba R."/>
            <person name="Collado L."/>
        </authorList>
    </citation>
    <scope>NUCLEOTIDE SEQUENCE [LARGE SCALE GENOMIC DNA]</scope>
    <source>
        <strain evidence="12 13">A82</strain>
    </source>
</reference>
<dbReference type="InterPro" id="IPR022412">
    <property type="entry name" value="Quinolinate_PRibosylTrfase_N"/>
</dbReference>
<evidence type="ECO:0000256" key="3">
    <source>
        <dbReference type="ARBA" id="ARBA00009400"/>
    </source>
</evidence>
<dbReference type="Gene3D" id="3.20.20.70">
    <property type="entry name" value="Aldolase class I"/>
    <property type="match status" value="1"/>
</dbReference>
<evidence type="ECO:0000259" key="11">
    <source>
        <dbReference type="Pfam" id="PF02749"/>
    </source>
</evidence>
<evidence type="ECO:0000256" key="7">
    <source>
        <dbReference type="ARBA" id="ARBA00022679"/>
    </source>
</evidence>
<dbReference type="SUPFAM" id="SSF51690">
    <property type="entry name" value="Nicotinate/Quinolinate PRTase C-terminal domain-like"/>
    <property type="match status" value="1"/>
</dbReference>
<comment type="pathway">
    <text evidence="2">Cofactor biosynthesis; NAD(+) biosynthesis; nicotinate D-ribonucleotide from quinolinate: step 1/1.</text>
</comment>
<comment type="similarity">
    <text evidence="3 9">Belongs to the NadC/ModD family.</text>
</comment>
<feature type="domain" description="Quinolinate phosphoribosyl transferase N-terminal" evidence="11">
    <location>
        <begin position="28"/>
        <end position="103"/>
    </location>
</feature>
<evidence type="ECO:0000256" key="2">
    <source>
        <dbReference type="ARBA" id="ARBA00004893"/>
    </source>
</evidence>
<organism evidence="12 13">
    <name type="scientific">Helicobacter ibis</name>
    <dbReference type="NCBI Taxonomy" id="2962633"/>
    <lineage>
        <taxon>Bacteria</taxon>
        <taxon>Pseudomonadati</taxon>
        <taxon>Campylobacterota</taxon>
        <taxon>Epsilonproteobacteria</taxon>
        <taxon>Campylobacterales</taxon>
        <taxon>Helicobacteraceae</taxon>
        <taxon>Helicobacter</taxon>
    </lineage>
</organism>
<keyword evidence="13" id="KW-1185">Reference proteome</keyword>
<evidence type="ECO:0000256" key="4">
    <source>
        <dbReference type="ARBA" id="ARBA00011944"/>
    </source>
</evidence>
<keyword evidence="6 9" id="KW-0328">Glycosyltransferase</keyword>
<evidence type="ECO:0000313" key="12">
    <source>
        <dbReference type="EMBL" id="MDA3968745.1"/>
    </source>
</evidence>
<gene>
    <name evidence="12" type="primary">nadC</name>
    <name evidence="12" type="ORF">PF021_03540</name>
</gene>
<evidence type="ECO:0000259" key="10">
    <source>
        <dbReference type="Pfam" id="PF01729"/>
    </source>
</evidence>
<dbReference type="PANTHER" id="PTHR32179">
    <property type="entry name" value="NICOTINATE-NUCLEOTIDE PYROPHOSPHORYLASE [CARBOXYLATING]"/>
    <property type="match status" value="1"/>
</dbReference>
<dbReference type="GO" id="GO:0004514">
    <property type="term" value="F:nicotinate-nucleotide diphosphorylase (carboxylating) activity"/>
    <property type="evidence" value="ECO:0007669"/>
    <property type="project" value="UniProtKB-EC"/>
</dbReference>
<dbReference type="NCBIfam" id="TIGR00078">
    <property type="entry name" value="nadC"/>
    <property type="match status" value="1"/>
</dbReference>
<proteinExistence type="inferred from homology"/>
<keyword evidence="7 9" id="KW-0808">Transferase</keyword>
<dbReference type="Gene3D" id="3.90.1170.20">
    <property type="entry name" value="Quinolinate phosphoribosyl transferase, N-terminal domain"/>
    <property type="match status" value="1"/>
</dbReference>
<keyword evidence="5" id="KW-0662">Pyridine nucleotide biosynthesis</keyword>
<accession>A0ABT4VDH4</accession>
<evidence type="ECO:0000256" key="1">
    <source>
        <dbReference type="ARBA" id="ARBA00003237"/>
    </source>
</evidence>
<comment type="function">
    <text evidence="1">Involved in the catabolism of quinolinic acid (QA).</text>
</comment>
<dbReference type="InterPro" id="IPR013785">
    <property type="entry name" value="Aldolase_TIM"/>
</dbReference>
<dbReference type="InterPro" id="IPR004393">
    <property type="entry name" value="NadC"/>
</dbReference>
<sequence>MLKILLDDFLKQALLEDNGRGDLYYLLSDKKIVKTRVIAKDSGILSGEIYITRLCELVGVDCEFLIHDSNEFKSGDIILNISGLDRDILSIERVLLNILQHSSGIATNANKYAKKLQNTKCKILDTRKTRPLLREFEKYSSKQGGIVNHRLGLDDCLMLKDTHMANISNLKEFVEKAKSKIPWTSKIEVECEDIRFFKEALSSGVDIIMCDNMQIDDIIKCVRLRNDIAPHVLIEASGNITLDNILEYANSGIDAISSGSIIHQARWIDLSMKFIDER</sequence>
<dbReference type="PIRSF" id="PIRSF006250">
    <property type="entry name" value="NadC_ModD"/>
    <property type="match status" value="1"/>
</dbReference>
<dbReference type="PANTHER" id="PTHR32179:SF3">
    <property type="entry name" value="NICOTINATE-NUCLEOTIDE PYROPHOSPHORYLASE [CARBOXYLATING]"/>
    <property type="match status" value="1"/>
</dbReference>
<dbReference type="Proteomes" id="UP001210261">
    <property type="component" value="Unassembled WGS sequence"/>
</dbReference>
<name>A0ABT4VDH4_9HELI</name>
<protein>
    <recommendedName>
        <fullName evidence="4">nicotinate-nucleotide diphosphorylase (carboxylating)</fullName>
        <ecNumber evidence="4">2.4.2.19</ecNumber>
    </recommendedName>
    <alternativeName>
        <fullName evidence="8">Quinolinate phosphoribosyltransferase [decarboxylating]</fullName>
    </alternativeName>
</protein>
<evidence type="ECO:0000256" key="6">
    <source>
        <dbReference type="ARBA" id="ARBA00022676"/>
    </source>
</evidence>
<dbReference type="Pfam" id="PF02749">
    <property type="entry name" value="QRPTase_N"/>
    <property type="match status" value="1"/>
</dbReference>
<evidence type="ECO:0000256" key="5">
    <source>
        <dbReference type="ARBA" id="ARBA00022642"/>
    </source>
</evidence>
<dbReference type="InterPro" id="IPR027277">
    <property type="entry name" value="NadC/ModD"/>
</dbReference>
<feature type="domain" description="Quinolinate phosphoribosyl transferase C-terminal" evidence="10">
    <location>
        <begin position="105"/>
        <end position="273"/>
    </location>
</feature>